<reference evidence="8" key="1">
    <citation type="submission" date="2016-06" db="UniProtKB">
        <authorList>
            <consortium name="WormBaseParasite"/>
        </authorList>
    </citation>
    <scope>IDENTIFICATION</scope>
</reference>
<evidence type="ECO:0000313" key="8">
    <source>
        <dbReference type="WBParaSite" id="SBAD_0001173101-mRNA-1"/>
    </source>
</evidence>
<keyword evidence="4" id="KW-1133">Transmembrane helix</keyword>
<evidence type="ECO:0000256" key="4">
    <source>
        <dbReference type="SAM" id="Phobius"/>
    </source>
</evidence>
<dbReference type="WBParaSite" id="SBAD_0001173101-mRNA-1">
    <property type="protein sequence ID" value="SBAD_0001173101-mRNA-1"/>
    <property type="gene ID" value="SBAD_0001173101"/>
</dbReference>
<dbReference type="Proteomes" id="UP000270296">
    <property type="component" value="Unassembled WGS sequence"/>
</dbReference>
<dbReference type="InterPro" id="IPR050821">
    <property type="entry name" value="Cytosolic_carboxypeptidase"/>
</dbReference>
<dbReference type="GO" id="GO:0006508">
    <property type="term" value="P:proteolysis"/>
    <property type="evidence" value="ECO:0007669"/>
    <property type="project" value="InterPro"/>
</dbReference>
<dbReference type="Gene3D" id="3.40.630.10">
    <property type="entry name" value="Zn peptidases"/>
    <property type="match status" value="1"/>
</dbReference>
<evidence type="ECO:0000313" key="6">
    <source>
        <dbReference type="EMBL" id="VDP39283.1"/>
    </source>
</evidence>
<comment type="similarity">
    <text evidence="2 3">Belongs to the peptidase M14 family.</text>
</comment>
<proteinExistence type="inferred from homology"/>
<accession>A0A183J648</accession>
<dbReference type="EMBL" id="UZAM01015488">
    <property type="protein sequence ID" value="VDP39283.1"/>
    <property type="molecule type" value="Genomic_DNA"/>
</dbReference>
<sequence length="229" mass="26623">MFVFKIIPMINVDGVIHGSHRCSLSGEDLNRQWMAPNKLLHPSIYHLKNLLTFFRCIGKKPFVINFLQSAIYFNLTCFVQVYCDFHGHSRKKNVFMYGINPSQSWCKIDRAARHNFEFYVIFHFCFFFFFIQLTRLPESLSVLSPGFCLKYCSFDIKKNKEGSGRVAAWRDIGLLLSYTMEASFVFQGYQVSTSDLTEMGEKFIDALVATKESWDPESSPSKKYENVED</sequence>
<comment type="cofactor">
    <cofactor evidence="1">
        <name>Zn(2+)</name>
        <dbReference type="ChEBI" id="CHEBI:29105"/>
    </cofactor>
</comment>
<evidence type="ECO:0000256" key="3">
    <source>
        <dbReference type="PROSITE-ProRule" id="PRU01379"/>
    </source>
</evidence>
<evidence type="ECO:0000259" key="5">
    <source>
        <dbReference type="PROSITE" id="PS52035"/>
    </source>
</evidence>
<evidence type="ECO:0000256" key="2">
    <source>
        <dbReference type="ARBA" id="ARBA00005988"/>
    </source>
</evidence>
<evidence type="ECO:0000256" key="1">
    <source>
        <dbReference type="ARBA" id="ARBA00001947"/>
    </source>
</evidence>
<dbReference type="SUPFAM" id="SSF53187">
    <property type="entry name" value="Zn-dependent exopeptidases"/>
    <property type="match status" value="1"/>
</dbReference>
<keyword evidence="4" id="KW-0812">Transmembrane</keyword>
<keyword evidence="7" id="KW-1185">Reference proteome</keyword>
<dbReference type="GO" id="GO:0008270">
    <property type="term" value="F:zinc ion binding"/>
    <property type="evidence" value="ECO:0007669"/>
    <property type="project" value="InterPro"/>
</dbReference>
<gene>
    <name evidence="6" type="ORF">SBAD_LOCUS11345</name>
</gene>
<reference evidence="6 7" key="2">
    <citation type="submission" date="2018-11" db="EMBL/GenBank/DDBJ databases">
        <authorList>
            <consortium name="Pathogen Informatics"/>
        </authorList>
    </citation>
    <scope>NUCLEOTIDE SEQUENCE [LARGE SCALE GENOMIC DNA]</scope>
</reference>
<dbReference type="PROSITE" id="PS52035">
    <property type="entry name" value="PEPTIDASE_M14"/>
    <property type="match status" value="1"/>
</dbReference>
<name>A0A183J648_9BILA</name>
<evidence type="ECO:0000313" key="7">
    <source>
        <dbReference type="Proteomes" id="UP000270296"/>
    </source>
</evidence>
<dbReference type="PANTHER" id="PTHR12756">
    <property type="entry name" value="CYTOSOLIC CARBOXYPEPTIDASE"/>
    <property type="match status" value="1"/>
</dbReference>
<dbReference type="OrthoDB" id="10253041at2759"/>
<feature type="domain" description="Peptidase M14" evidence="5">
    <location>
        <begin position="1"/>
        <end position="211"/>
    </location>
</feature>
<feature type="transmembrane region" description="Helical" evidence="4">
    <location>
        <begin position="116"/>
        <end position="134"/>
    </location>
</feature>
<dbReference type="PANTHER" id="PTHR12756:SF11">
    <property type="entry name" value="CYTOSOLIC CARBOXYPEPTIDASE 1"/>
    <property type="match status" value="1"/>
</dbReference>
<dbReference type="InterPro" id="IPR000834">
    <property type="entry name" value="Peptidase_M14"/>
</dbReference>
<dbReference type="AlphaFoldDB" id="A0A183J648"/>
<organism evidence="8">
    <name type="scientific">Soboliphyme baturini</name>
    <dbReference type="NCBI Taxonomy" id="241478"/>
    <lineage>
        <taxon>Eukaryota</taxon>
        <taxon>Metazoa</taxon>
        <taxon>Ecdysozoa</taxon>
        <taxon>Nematoda</taxon>
        <taxon>Enoplea</taxon>
        <taxon>Dorylaimia</taxon>
        <taxon>Dioctophymatida</taxon>
        <taxon>Dioctophymatoidea</taxon>
        <taxon>Soboliphymatidae</taxon>
        <taxon>Soboliphyme</taxon>
    </lineage>
</organism>
<feature type="active site" description="Proton donor/acceptor" evidence="3">
    <location>
        <position position="181"/>
    </location>
</feature>
<protein>
    <submittedName>
        <fullName evidence="8">Peptidase_M14 domain-containing protein</fullName>
    </submittedName>
</protein>
<keyword evidence="4" id="KW-0472">Membrane</keyword>
<dbReference type="GO" id="GO:0004181">
    <property type="term" value="F:metallocarboxypeptidase activity"/>
    <property type="evidence" value="ECO:0007669"/>
    <property type="project" value="InterPro"/>
</dbReference>